<dbReference type="EMBL" id="JH711873">
    <property type="protein sequence ID" value="EIW51292.1"/>
    <property type="molecule type" value="Genomic_DNA"/>
</dbReference>
<protein>
    <recommendedName>
        <fullName evidence="3">Aspartic peptidase DDI1-type domain-containing protein</fullName>
    </recommendedName>
</protein>
<evidence type="ECO:0000313" key="1">
    <source>
        <dbReference type="EMBL" id="EIW51292.1"/>
    </source>
</evidence>
<name>R7S6U6_TRAVS</name>
<reference evidence="2" key="1">
    <citation type="journal article" date="2012" name="Science">
        <title>The Paleozoic origin of enzymatic lignin decomposition reconstructed from 31 fungal genomes.</title>
        <authorList>
            <person name="Floudas D."/>
            <person name="Binder M."/>
            <person name="Riley R."/>
            <person name="Barry K."/>
            <person name="Blanchette R.A."/>
            <person name="Henrissat B."/>
            <person name="Martinez A.T."/>
            <person name="Otillar R."/>
            <person name="Spatafora J.W."/>
            <person name="Yadav J.S."/>
            <person name="Aerts A."/>
            <person name="Benoit I."/>
            <person name="Boyd A."/>
            <person name="Carlson A."/>
            <person name="Copeland A."/>
            <person name="Coutinho P.M."/>
            <person name="de Vries R.P."/>
            <person name="Ferreira P."/>
            <person name="Findley K."/>
            <person name="Foster B."/>
            <person name="Gaskell J."/>
            <person name="Glotzer D."/>
            <person name="Gorecki P."/>
            <person name="Heitman J."/>
            <person name="Hesse C."/>
            <person name="Hori C."/>
            <person name="Igarashi K."/>
            <person name="Jurgens J.A."/>
            <person name="Kallen N."/>
            <person name="Kersten P."/>
            <person name="Kohler A."/>
            <person name="Kuees U."/>
            <person name="Kumar T.K.A."/>
            <person name="Kuo A."/>
            <person name="LaButti K."/>
            <person name="Larrondo L.F."/>
            <person name="Lindquist E."/>
            <person name="Ling A."/>
            <person name="Lombard V."/>
            <person name="Lucas S."/>
            <person name="Lundell T."/>
            <person name="Martin R."/>
            <person name="McLaughlin D.J."/>
            <person name="Morgenstern I."/>
            <person name="Morin E."/>
            <person name="Murat C."/>
            <person name="Nagy L.G."/>
            <person name="Nolan M."/>
            <person name="Ohm R.A."/>
            <person name="Patyshakuliyeva A."/>
            <person name="Rokas A."/>
            <person name="Ruiz-Duenas F.J."/>
            <person name="Sabat G."/>
            <person name="Salamov A."/>
            <person name="Samejima M."/>
            <person name="Schmutz J."/>
            <person name="Slot J.C."/>
            <person name="St John F."/>
            <person name="Stenlid J."/>
            <person name="Sun H."/>
            <person name="Sun S."/>
            <person name="Syed K."/>
            <person name="Tsang A."/>
            <person name="Wiebenga A."/>
            <person name="Young D."/>
            <person name="Pisabarro A."/>
            <person name="Eastwood D.C."/>
            <person name="Martin F."/>
            <person name="Cullen D."/>
            <person name="Grigoriev I.V."/>
            <person name="Hibbett D.S."/>
        </authorList>
    </citation>
    <scope>NUCLEOTIDE SEQUENCE [LARGE SCALE GENOMIC DNA]</scope>
    <source>
        <strain evidence="2">FP-101664</strain>
    </source>
</reference>
<gene>
    <name evidence="1" type="ORF">TRAVEDRAFT_137632</name>
</gene>
<dbReference type="CDD" id="cd00303">
    <property type="entry name" value="retropepsin_like"/>
    <property type="match status" value="1"/>
</dbReference>
<dbReference type="OrthoDB" id="2801388at2759"/>
<dbReference type="RefSeq" id="XP_008045824.1">
    <property type="nucleotide sequence ID" value="XM_008047633.1"/>
</dbReference>
<sequence>MKTPLFTLTTEELLSVAPEVRAKYREAITPKRIPTEAVRSVNYVASNEDDEEEDYAAQVSCRGEPLQPGGVILPDPYEVYLRRLAPGNDPRELRVAKESHALRSVVGLVDNKEWVEAIIDPGSQIVAMSEHVCNALALPYDPTIQLFMQSANGDVDRSLGLVRNVPFCVADIVLYLQVHVIRNAAYDILLGRPFDVLTKSVVKNFENEDQTLTIVCPNTGQTATIPTVPRGAARFRGPDVPRILRRGID</sequence>
<dbReference type="OMA" id="EITLRMQ"/>
<proteinExistence type="predicted"/>
<dbReference type="Proteomes" id="UP000054317">
    <property type="component" value="Unassembled WGS sequence"/>
</dbReference>
<dbReference type="Gene3D" id="2.40.70.10">
    <property type="entry name" value="Acid Proteases"/>
    <property type="match status" value="1"/>
</dbReference>
<dbReference type="AlphaFoldDB" id="R7S6U6"/>
<evidence type="ECO:0008006" key="3">
    <source>
        <dbReference type="Google" id="ProtNLM"/>
    </source>
</evidence>
<dbReference type="SUPFAM" id="SSF50630">
    <property type="entry name" value="Acid proteases"/>
    <property type="match status" value="1"/>
</dbReference>
<keyword evidence="2" id="KW-1185">Reference proteome</keyword>
<accession>R7S6U6</accession>
<organism evidence="1 2">
    <name type="scientific">Trametes versicolor (strain FP-101664)</name>
    <name type="common">White-rot fungus</name>
    <name type="synonym">Coriolus versicolor</name>
    <dbReference type="NCBI Taxonomy" id="717944"/>
    <lineage>
        <taxon>Eukaryota</taxon>
        <taxon>Fungi</taxon>
        <taxon>Dikarya</taxon>
        <taxon>Basidiomycota</taxon>
        <taxon>Agaricomycotina</taxon>
        <taxon>Agaricomycetes</taxon>
        <taxon>Polyporales</taxon>
        <taxon>Polyporaceae</taxon>
        <taxon>Trametes</taxon>
    </lineage>
</organism>
<dbReference type="InterPro" id="IPR021109">
    <property type="entry name" value="Peptidase_aspartic_dom_sf"/>
</dbReference>
<dbReference type="Pfam" id="PF13975">
    <property type="entry name" value="gag-asp_proteas"/>
    <property type="match status" value="1"/>
</dbReference>
<dbReference type="KEGG" id="tvs:TRAVEDRAFT_137632"/>
<dbReference type="GeneID" id="19409009"/>
<evidence type="ECO:0000313" key="2">
    <source>
        <dbReference type="Proteomes" id="UP000054317"/>
    </source>
</evidence>